<keyword evidence="1" id="KW-0472">Membrane</keyword>
<dbReference type="SUPFAM" id="SSF82185">
    <property type="entry name" value="Histone H3 K4-specific methyltransferase SET7/9 N-terminal domain"/>
    <property type="match status" value="1"/>
</dbReference>
<dbReference type="EMBL" id="CT868093">
    <property type="protein sequence ID" value="CAK70853.1"/>
    <property type="molecule type" value="Genomic_DNA"/>
</dbReference>
<dbReference type="KEGG" id="ptm:GSPATT00038635001"/>
<keyword evidence="3" id="KW-1185">Reference proteome</keyword>
<gene>
    <name evidence="2" type="ORF">GSPATT00038635001</name>
</gene>
<evidence type="ECO:0008006" key="4">
    <source>
        <dbReference type="Google" id="ProtNLM"/>
    </source>
</evidence>
<dbReference type="Proteomes" id="UP000000600">
    <property type="component" value="Unassembled WGS sequence"/>
</dbReference>
<evidence type="ECO:0000256" key="1">
    <source>
        <dbReference type="SAM" id="Phobius"/>
    </source>
</evidence>
<dbReference type="PANTHER" id="PTHR33706">
    <property type="entry name" value="MORN VARIANT REPEAT PROTEIN"/>
    <property type="match status" value="1"/>
</dbReference>
<accession>A0CJ86</accession>
<feature type="transmembrane region" description="Helical" evidence="1">
    <location>
        <begin position="187"/>
        <end position="212"/>
    </location>
</feature>
<name>A0CJ86_PARTE</name>
<keyword evidence="1" id="KW-0812">Transmembrane</keyword>
<dbReference type="RefSeq" id="XP_001438250.1">
    <property type="nucleotide sequence ID" value="XM_001438213.1"/>
</dbReference>
<dbReference type="HOGENOM" id="CLU_367045_0_0_1"/>
<protein>
    <recommendedName>
        <fullName evidence="4">MORN repeat protein</fullName>
    </recommendedName>
</protein>
<keyword evidence="1" id="KW-1133">Transmembrane helix</keyword>
<sequence length="947" mass="109848">MGNFKGLKKLGRWEVLIQGQKGYKERQNLRNTILISGGGFYDNSGGEIKIGEWIEYMYESGNGQPKNKLLRYQGEYRNGKKFGRWECTCEGTNAKGGGFYDQNGDKIGKWKEIISDKEIIFYGEYYQGKRVGQWKIISQADHEQENKEFIIGGGTYDQTGRKTGKWTLCNSFKSIQKQENMKMTYKLVFGLLFIHYIKMKPISILFVAWVIMIKDQKMVNGQNQVIWTLVHIEQVIRVFIKKVVRLDLEQFSLIGGGSYDTKGEGVKSGVWIELIKKDYNDDILYFGQYQKDKKVGKWRLFIYSKQNHEDDIYKDVVQFTTGFSNDHQQIGHDNDANRGLVQNFEQQRITLMLKFIHNLFSGGGSYDTECEGLKTGGWFELIDVDSKNGEILYYGQYQKDKKVGKWQFFQYGSWCRNNAPFRNLLQFITGLTDDRQDIGQDNYAYESGVQDLKKLIMLPFIHKLFSGGGSYDSDGSGMKIGQWIERKDECHIYCGEYKDNKKIGLWKELNQQKRIKSCMNYDDEGNEIYRSGFPQKILRIGEFKGKKKIGRWSILTTETSANQDEIGGGSYDSDGSGMKIGKWIELKDEYNIYCGEYKDNKKIGLWKELNQQKRIKSCMNYDDEGNEIYRSGFPQKILRIGEFRGDKKVGRWEILLQKQISKCDSSIISGGGTYDEEGYGMKIGRWIDFSDGITTFIVEDGEYKANKKVGLWKKYLLTSEDADEQMLVGCSNYDDQGIEIYKSQMPSKLIFIGEVRCCKKVGEWKILRWVEDFNTKKKSYIQIGGGYYNEGIKIGKWEEVINYTQNIDWLLRLAGEYSNGKKVGRWDIFRFKNFLEVVFMMMMELKLETGSSTLILIIFFKVDMKKEKNLVDGTFSITIMIQLQVDYIMEVWILSRANGLKQKIMKEEASSIVESINQGRKLEDGILLGAWIQINQLLQEEENILME</sequence>
<dbReference type="PANTHER" id="PTHR33706:SF1">
    <property type="entry name" value="TPR REPEAT PROTEIN"/>
    <property type="match status" value="1"/>
</dbReference>
<proteinExistence type="predicted"/>
<organism evidence="2 3">
    <name type="scientific">Paramecium tetraurelia</name>
    <dbReference type="NCBI Taxonomy" id="5888"/>
    <lineage>
        <taxon>Eukaryota</taxon>
        <taxon>Sar</taxon>
        <taxon>Alveolata</taxon>
        <taxon>Ciliophora</taxon>
        <taxon>Intramacronucleata</taxon>
        <taxon>Oligohymenophorea</taxon>
        <taxon>Peniculida</taxon>
        <taxon>Parameciidae</taxon>
        <taxon>Paramecium</taxon>
    </lineage>
</organism>
<evidence type="ECO:0000313" key="3">
    <source>
        <dbReference type="Proteomes" id="UP000000600"/>
    </source>
</evidence>
<dbReference type="AlphaFoldDB" id="A0CJ86"/>
<dbReference type="InParanoid" id="A0CJ86"/>
<evidence type="ECO:0000313" key="2">
    <source>
        <dbReference type="EMBL" id="CAK70853.1"/>
    </source>
</evidence>
<dbReference type="GeneID" id="5024032"/>
<reference evidence="2 3" key="1">
    <citation type="journal article" date="2006" name="Nature">
        <title>Global trends of whole-genome duplications revealed by the ciliate Paramecium tetraurelia.</title>
        <authorList>
            <consortium name="Genoscope"/>
            <person name="Aury J.-M."/>
            <person name="Jaillon O."/>
            <person name="Duret L."/>
            <person name="Noel B."/>
            <person name="Jubin C."/>
            <person name="Porcel B.M."/>
            <person name="Segurens B."/>
            <person name="Daubin V."/>
            <person name="Anthouard V."/>
            <person name="Aiach N."/>
            <person name="Arnaiz O."/>
            <person name="Billaut A."/>
            <person name="Beisson J."/>
            <person name="Blanc I."/>
            <person name="Bouhouche K."/>
            <person name="Camara F."/>
            <person name="Duharcourt S."/>
            <person name="Guigo R."/>
            <person name="Gogendeau D."/>
            <person name="Katinka M."/>
            <person name="Keller A.-M."/>
            <person name="Kissmehl R."/>
            <person name="Klotz C."/>
            <person name="Koll F."/>
            <person name="Le Moue A."/>
            <person name="Lepere C."/>
            <person name="Malinsky S."/>
            <person name="Nowacki M."/>
            <person name="Nowak J.K."/>
            <person name="Plattner H."/>
            <person name="Poulain J."/>
            <person name="Ruiz F."/>
            <person name="Serrano V."/>
            <person name="Zagulski M."/>
            <person name="Dessen P."/>
            <person name="Betermier M."/>
            <person name="Weissenbach J."/>
            <person name="Scarpelli C."/>
            <person name="Schachter V."/>
            <person name="Sperling L."/>
            <person name="Meyer E."/>
            <person name="Cohen J."/>
            <person name="Wincker P."/>
        </authorList>
    </citation>
    <scope>NUCLEOTIDE SEQUENCE [LARGE SCALE GENOMIC DNA]</scope>
    <source>
        <strain evidence="2 3">Stock d4-2</strain>
    </source>
</reference>